<gene>
    <name evidence="1" type="primary">Acey_s0031.g2307</name>
    <name evidence="1" type="ORF">Y032_0031g2307</name>
</gene>
<accession>A0A016UPS7</accession>
<dbReference type="Proteomes" id="UP000024635">
    <property type="component" value="Unassembled WGS sequence"/>
</dbReference>
<reference evidence="2" key="1">
    <citation type="journal article" date="2015" name="Nat. Genet.">
        <title>The genome and transcriptome of the zoonotic hookworm Ancylostoma ceylanicum identify infection-specific gene families.</title>
        <authorList>
            <person name="Schwarz E.M."/>
            <person name="Hu Y."/>
            <person name="Antoshechkin I."/>
            <person name="Miller M.M."/>
            <person name="Sternberg P.W."/>
            <person name="Aroian R.V."/>
        </authorList>
    </citation>
    <scope>NUCLEOTIDE SEQUENCE</scope>
    <source>
        <strain evidence="2">HY135</strain>
    </source>
</reference>
<dbReference type="EMBL" id="JARK01001367">
    <property type="protein sequence ID" value="EYC17170.1"/>
    <property type="molecule type" value="Genomic_DNA"/>
</dbReference>
<name>A0A016UPS7_9BILA</name>
<comment type="caution">
    <text evidence="1">The sequence shown here is derived from an EMBL/GenBank/DDBJ whole genome shotgun (WGS) entry which is preliminary data.</text>
</comment>
<organism evidence="1 2">
    <name type="scientific">Ancylostoma ceylanicum</name>
    <dbReference type="NCBI Taxonomy" id="53326"/>
    <lineage>
        <taxon>Eukaryota</taxon>
        <taxon>Metazoa</taxon>
        <taxon>Ecdysozoa</taxon>
        <taxon>Nematoda</taxon>
        <taxon>Chromadorea</taxon>
        <taxon>Rhabditida</taxon>
        <taxon>Rhabditina</taxon>
        <taxon>Rhabditomorpha</taxon>
        <taxon>Strongyloidea</taxon>
        <taxon>Ancylostomatidae</taxon>
        <taxon>Ancylostomatinae</taxon>
        <taxon>Ancylostoma</taxon>
    </lineage>
</organism>
<protein>
    <submittedName>
        <fullName evidence="1">Uncharacterized protein</fullName>
    </submittedName>
</protein>
<dbReference type="AlphaFoldDB" id="A0A016UPS7"/>
<sequence length="83" mass="9435">MSGELRTFLGTFMNLTTEKGQFSSTLPGKEPHPPAVTQQMRQTMVPQVMNMKRVSFLHQAHQVSRLVTARFLIVSLENYVKLS</sequence>
<proteinExistence type="predicted"/>
<keyword evidence="2" id="KW-1185">Reference proteome</keyword>
<evidence type="ECO:0000313" key="1">
    <source>
        <dbReference type="EMBL" id="EYC17170.1"/>
    </source>
</evidence>
<evidence type="ECO:0000313" key="2">
    <source>
        <dbReference type="Proteomes" id="UP000024635"/>
    </source>
</evidence>